<feature type="transmembrane region" description="Helical" evidence="1">
    <location>
        <begin position="49"/>
        <end position="70"/>
    </location>
</feature>
<keyword evidence="1" id="KW-1133">Transmembrane helix</keyword>
<evidence type="ECO:0000256" key="1">
    <source>
        <dbReference type="SAM" id="Phobius"/>
    </source>
</evidence>
<evidence type="ECO:0000313" key="3">
    <source>
        <dbReference type="Proteomes" id="UP000000692"/>
    </source>
</evidence>
<dbReference type="OrthoDB" id="7875737at2"/>
<dbReference type="KEGG" id="kvl:KVU_1489"/>
<protein>
    <submittedName>
        <fullName evidence="2">Uncharacterized protein</fullName>
    </submittedName>
</protein>
<keyword evidence="1" id="KW-0812">Transmembrane</keyword>
<gene>
    <name evidence="2" type="ordered locus">KVU_1489</name>
</gene>
<keyword evidence="3" id="KW-1185">Reference proteome</keyword>
<keyword evidence="1" id="KW-0472">Membrane</keyword>
<reference evidence="2 3" key="1">
    <citation type="journal article" date="2011" name="J. Bacteriol.">
        <title>Complete genome sequence of the industrial strain Ketogulonicigenium vulgare WSH-001.</title>
        <authorList>
            <person name="Liu L."/>
            <person name="Li Y."/>
            <person name="Zhang J."/>
            <person name="Zhou Z."/>
            <person name="Liu J."/>
            <person name="Li X."/>
            <person name="Zhou J."/>
            <person name="Du G."/>
            <person name="Wang L."/>
            <person name="Chen J."/>
        </authorList>
    </citation>
    <scope>NUCLEOTIDE SEQUENCE [LARGE SCALE GENOMIC DNA]</scope>
    <source>
        <strain evidence="2 3">WSH-001</strain>
    </source>
</reference>
<proteinExistence type="predicted"/>
<name>F9Y9B0_KETVW</name>
<accession>F9Y9B0</accession>
<dbReference type="HOGENOM" id="CLU_199759_0_0_5"/>
<dbReference type="RefSeq" id="WP_013383193.1">
    <property type="nucleotide sequence ID" value="NC_017384.1"/>
</dbReference>
<dbReference type="AlphaFoldDB" id="F9Y9B0"/>
<sequence length="71" mass="7544">MQSLIWIGAIVTLSGLAGVVWTLVQVLGARRRGASPEALQEVVKKVAPVNLGAFFLSFIGLMLVVVGLILR</sequence>
<dbReference type="Proteomes" id="UP000000692">
    <property type="component" value="Chromosome"/>
</dbReference>
<organism evidence="2 3">
    <name type="scientific">Ketogulonicigenium vulgare (strain WSH-001)</name>
    <dbReference type="NCBI Taxonomy" id="759362"/>
    <lineage>
        <taxon>Bacteria</taxon>
        <taxon>Pseudomonadati</taxon>
        <taxon>Pseudomonadota</taxon>
        <taxon>Alphaproteobacteria</taxon>
        <taxon>Rhodobacterales</taxon>
        <taxon>Roseobacteraceae</taxon>
        <taxon>Ketogulonicigenium</taxon>
    </lineage>
</organism>
<dbReference type="EMBL" id="CP002018">
    <property type="protein sequence ID" value="AEM41327.1"/>
    <property type="molecule type" value="Genomic_DNA"/>
</dbReference>
<evidence type="ECO:0000313" key="2">
    <source>
        <dbReference type="EMBL" id="AEM41327.1"/>
    </source>
</evidence>
<feature type="transmembrane region" description="Helical" evidence="1">
    <location>
        <begin position="6"/>
        <end position="28"/>
    </location>
</feature>